<dbReference type="InterPro" id="IPR036291">
    <property type="entry name" value="NAD(P)-bd_dom_sf"/>
</dbReference>
<dbReference type="Gene3D" id="3.40.50.720">
    <property type="entry name" value="NAD(P)-binding Rossmann-like Domain"/>
    <property type="match status" value="1"/>
</dbReference>
<dbReference type="SUPFAM" id="SSF51735">
    <property type="entry name" value="NAD(P)-binding Rossmann-fold domains"/>
    <property type="match status" value="1"/>
</dbReference>
<evidence type="ECO:0000313" key="5">
    <source>
        <dbReference type="Proteomes" id="UP001165498"/>
    </source>
</evidence>
<comment type="caution">
    <text evidence="4">The sequence shown here is derived from an EMBL/GenBank/DDBJ whole genome shotgun (WGS) entry which is preliminary data.</text>
</comment>
<organism evidence="4 5">
    <name type="scientific">Tahibacter harae</name>
    <dbReference type="NCBI Taxonomy" id="2963937"/>
    <lineage>
        <taxon>Bacteria</taxon>
        <taxon>Pseudomonadati</taxon>
        <taxon>Pseudomonadota</taxon>
        <taxon>Gammaproteobacteria</taxon>
        <taxon>Lysobacterales</taxon>
        <taxon>Rhodanobacteraceae</taxon>
        <taxon>Tahibacter</taxon>
    </lineage>
</organism>
<dbReference type="CDD" id="cd05233">
    <property type="entry name" value="SDR_c"/>
    <property type="match status" value="1"/>
</dbReference>
<dbReference type="EMBL" id="JANFQO010000002">
    <property type="protein sequence ID" value="MCQ4163614.1"/>
    <property type="molecule type" value="Genomic_DNA"/>
</dbReference>
<dbReference type="PRINTS" id="PR00081">
    <property type="entry name" value="GDHRDH"/>
</dbReference>
<evidence type="ECO:0000313" key="4">
    <source>
        <dbReference type="EMBL" id="MCQ4163614.1"/>
    </source>
</evidence>
<accession>A0ABT1QM52</accession>
<evidence type="ECO:0000256" key="1">
    <source>
        <dbReference type="ARBA" id="ARBA00006484"/>
    </source>
</evidence>
<gene>
    <name evidence="4" type="ORF">NM961_02705</name>
</gene>
<comment type="similarity">
    <text evidence="1 3">Belongs to the short-chain dehydrogenases/reductases (SDR) family.</text>
</comment>
<dbReference type="InterPro" id="IPR002347">
    <property type="entry name" value="SDR_fam"/>
</dbReference>
<protein>
    <submittedName>
        <fullName evidence="4">SDR family oxidoreductase</fullName>
    </submittedName>
</protein>
<keyword evidence="2" id="KW-0560">Oxidoreductase</keyword>
<proteinExistence type="inferred from homology"/>
<dbReference type="Pfam" id="PF00106">
    <property type="entry name" value="adh_short"/>
    <property type="match status" value="1"/>
</dbReference>
<dbReference type="PRINTS" id="PR00080">
    <property type="entry name" value="SDRFAMILY"/>
</dbReference>
<dbReference type="InterPro" id="IPR020904">
    <property type="entry name" value="Sc_DH/Rdtase_CS"/>
</dbReference>
<sequence length="302" mass="32554">MSSNDSQGKVAVITGAGMGFGREFALLAARRGMRLVLADIQRDALNATLVDVQELGAEAVTQVVDVADGDQVEALAVTAQQRYGVVHTVFNNAGVGCGGLIWENTRRDWEWTLGVNLWGVIHGVRAFVPRMLEAAQADPAYRGHVVNTASMAGLINPPLTGVYNASKHAVVSLSETLHHDLALVTQQVRCSVLCPYYVPTGIHASHRNRPASRANDRSATQSQRVAHAMIEKAVTSGKVSAADVARMTFEAIDEGRFYIVSHPQSLASVQQRAEDIAALRDPTDPLGARDGLRESLIESLRR</sequence>
<evidence type="ECO:0000256" key="2">
    <source>
        <dbReference type="ARBA" id="ARBA00023002"/>
    </source>
</evidence>
<dbReference type="NCBIfam" id="NF004843">
    <property type="entry name" value="PRK06194.1"/>
    <property type="match status" value="1"/>
</dbReference>
<dbReference type="PROSITE" id="PS00061">
    <property type="entry name" value="ADH_SHORT"/>
    <property type="match status" value="1"/>
</dbReference>
<name>A0ABT1QM52_9GAMM</name>
<dbReference type="PANTHER" id="PTHR24322:SF736">
    <property type="entry name" value="RETINOL DEHYDROGENASE 10"/>
    <property type="match status" value="1"/>
</dbReference>
<dbReference type="PANTHER" id="PTHR24322">
    <property type="entry name" value="PKSB"/>
    <property type="match status" value="1"/>
</dbReference>
<dbReference type="RefSeq" id="WP_255910997.1">
    <property type="nucleotide sequence ID" value="NZ_JANFQO010000002.1"/>
</dbReference>
<keyword evidence="5" id="KW-1185">Reference proteome</keyword>
<evidence type="ECO:0000256" key="3">
    <source>
        <dbReference type="RuleBase" id="RU000363"/>
    </source>
</evidence>
<reference evidence="4" key="1">
    <citation type="submission" date="2022-07" db="EMBL/GenBank/DDBJ databases">
        <title>Tahibacter sp., a new gammaproteobacterium isolated from the silt sample collected at pig farm.</title>
        <authorList>
            <person name="Chen H."/>
        </authorList>
    </citation>
    <scope>NUCLEOTIDE SEQUENCE</scope>
    <source>
        <strain evidence="4">P2K</strain>
    </source>
</reference>
<dbReference type="Proteomes" id="UP001165498">
    <property type="component" value="Unassembled WGS sequence"/>
</dbReference>